<dbReference type="Gene3D" id="1.25.10.10">
    <property type="entry name" value="Leucine-rich Repeat Variant"/>
    <property type="match status" value="1"/>
</dbReference>
<comment type="similarity">
    <text evidence="1">Belongs to the API5 family.</text>
</comment>
<sequence>MALKAADPVASLYENFMAIDSAESKPEHRGKYLEILSAVNLKDNTGAKKLSADFIGRLFKYYPEEGERSIQALAELCVDTDLAIRKSATETLVEICKINPSYVKRVADLLIQMYGLADVNEVKGLQQCLVKLLKLEPKQALEGLLDQIVSAEDIIRKPAIMFLRTKLGELPPTANNTEIATLLITEYKKILPEATAEEFENLVGSLATMKFFQTLTGGQMLVDVLVDCMGTKTPYASLTPARAERLIACCRHALPLFSRIIQSTKLVEYFCDHIIPSISVDTVETNVPVLQVFAELCSSVGELKNYQGNLGGILQKLLDVLPSAPVDTSMDTEHELPPLHFAAVECLLCAFHLLGKRHPQFITENAAQFQLLRSKLQYFSSCMQLYMQKSFGKESDADAIKRAEATRRTTANIKSHILEFFHNPPHFKDTIHLSWKKENAGAVSSEREPITHSSTTATAGGKIRTKRITSDANGSSGGSNIRANKFPYLSGNGQGQQKTAGSNTRTKISLNAPAADQTKLEARAKRFGGAQAVAASAAVDGTNRFVKTKKI</sequence>
<protein>
    <recommendedName>
        <fullName evidence="6">Apoptosis inhibitor 5</fullName>
    </recommendedName>
</protein>
<dbReference type="Pfam" id="PF05918">
    <property type="entry name" value="API5"/>
    <property type="match status" value="1"/>
</dbReference>
<evidence type="ECO:0000256" key="3">
    <source>
        <dbReference type="SAM" id="MobiDB-lite"/>
    </source>
</evidence>
<feature type="compositionally biased region" description="Polar residues" evidence="3">
    <location>
        <begin position="470"/>
        <end position="482"/>
    </location>
</feature>
<dbReference type="SUPFAM" id="SSF48371">
    <property type="entry name" value="ARM repeat"/>
    <property type="match status" value="1"/>
</dbReference>
<accession>A0A1D1UEQ2</accession>
<dbReference type="InterPro" id="IPR008383">
    <property type="entry name" value="API5"/>
</dbReference>
<gene>
    <name evidence="4" type="primary">RvY_00871-1</name>
    <name evidence="4" type="synonym">RvY_00871.1</name>
    <name evidence="4" type="ORF">RvY_00871</name>
</gene>
<name>A0A1D1UEQ2_RAMVA</name>
<dbReference type="GO" id="GO:0043066">
    <property type="term" value="P:negative regulation of apoptotic process"/>
    <property type="evidence" value="ECO:0007669"/>
    <property type="project" value="TreeGrafter"/>
</dbReference>
<dbReference type="STRING" id="947166.A0A1D1UEQ2"/>
<proteinExistence type="inferred from homology"/>
<reference evidence="4 5" key="1">
    <citation type="journal article" date="2016" name="Nat. Commun.">
        <title>Extremotolerant tardigrade genome and improved radiotolerance of human cultured cells by tardigrade-unique protein.</title>
        <authorList>
            <person name="Hashimoto T."/>
            <person name="Horikawa D.D."/>
            <person name="Saito Y."/>
            <person name="Kuwahara H."/>
            <person name="Kozuka-Hata H."/>
            <person name="Shin-I T."/>
            <person name="Minakuchi Y."/>
            <person name="Ohishi K."/>
            <person name="Motoyama A."/>
            <person name="Aizu T."/>
            <person name="Enomoto A."/>
            <person name="Kondo K."/>
            <person name="Tanaka S."/>
            <person name="Hara Y."/>
            <person name="Koshikawa S."/>
            <person name="Sagara H."/>
            <person name="Miura T."/>
            <person name="Yokobori S."/>
            <person name="Miyagawa K."/>
            <person name="Suzuki Y."/>
            <person name="Kubo T."/>
            <person name="Oyama M."/>
            <person name="Kohara Y."/>
            <person name="Fujiyama A."/>
            <person name="Arakawa K."/>
            <person name="Katayama T."/>
            <person name="Toyoda A."/>
            <person name="Kunieda T."/>
        </authorList>
    </citation>
    <scope>NUCLEOTIDE SEQUENCE [LARGE SCALE GENOMIC DNA]</scope>
    <source>
        <strain evidence="4 5">YOKOZUNA-1</strain>
    </source>
</reference>
<evidence type="ECO:0008006" key="6">
    <source>
        <dbReference type="Google" id="ProtNLM"/>
    </source>
</evidence>
<dbReference type="GO" id="GO:0003723">
    <property type="term" value="F:RNA binding"/>
    <property type="evidence" value="ECO:0007669"/>
    <property type="project" value="TreeGrafter"/>
</dbReference>
<evidence type="ECO:0000256" key="2">
    <source>
        <dbReference type="ARBA" id="ARBA00022703"/>
    </source>
</evidence>
<dbReference type="InterPro" id="IPR011989">
    <property type="entry name" value="ARM-like"/>
</dbReference>
<dbReference type="Proteomes" id="UP000186922">
    <property type="component" value="Unassembled WGS sequence"/>
</dbReference>
<comment type="caution">
    <text evidence="4">The sequence shown here is derived from an EMBL/GenBank/DDBJ whole genome shotgun (WGS) entry which is preliminary data.</text>
</comment>
<feature type="compositionally biased region" description="Polar residues" evidence="3">
    <location>
        <begin position="495"/>
        <end position="508"/>
    </location>
</feature>
<organism evidence="4 5">
    <name type="scientific">Ramazzottius varieornatus</name>
    <name type="common">Water bear</name>
    <name type="synonym">Tardigrade</name>
    <dbReference type="NCBI Taxonomy" id="947166"/>
    <lineage>
        <taxon>Eukaryota</taxon>
        <taxon>Metazoa</taxon>
        <taxon>Ecdysozoa</taxon>
        <taxon>Tardigrada</taxon>
        <taxon>Eutardigrada</taxon>
        <taxon>Parachela</taxon>
        <taxon>Hypsibioidea</taxon>
        <taxon>Ramazzottiidae</taxon>
        <taxon>Ramazzottius</taxon>
    </lineage>
</organism>
<dbReference type="AlphaFoldDB" id="A0A1D1UEQ2"/>
<evidence type="ECO:0000256" key="1">
    <source>
        <dbReference type="ARBA" id="ARBA00009515"/>
    </source>
</evidence>
<dbReference type="EMBL" id="BDGG01000001">
    <property type="protein sequence ID" value="GAU88116.1"/>
    <property type="molecule type" value="Genomic_DNA"/>
</dbReference>
<dbReference type="OrthoDB" id="19224at2759"/>
<dbReference type="PANTHER" id="PTHR12758">
    <property type="entry name" value="APOPTOSIS INHIBITOR 5-RELATED"/>
    <property type="match status" value="1"/>
</dbReference>
<keyword evidence="5" id="KW-1185">Reference proteome</keyword>
<dbReference type="GO" id="GO:0006915">
    <property type="term" value="P:apoptotic process"/>
    <property type="evidence" value="ECO:0007669"/>
    <property type="project" value="UniProtKB-KW"/>
</dbReference>
<dbReference type="InterPro" id="IPR016024">
    <property type="entry name" value="ARM-type_fold"/>
</dbReference>
<dbReference type="PANTHER" id="PTHR12758:SF19">
    <property type="entry name" value="APOPTOSIS INHIBITOR 5"/>
    <property type="match status" value="1"/>
</dbReference>
<dbReference type="GO" id="GO:0005634">
    <property type="term" value="C:nucleus"/>
    <property type="evidence" value="ECO:0007669"/>
    <property type="project" value="TreeGrafter"/>
</dbReference>
<evidence type="ECO:0000313" key="5">
    <source>
        <dbReference type="Proteomes" id="UP000186922"/>
    </source>
</evidence>
<keyword evidence="2" id="KW-0053">Apoptosis</keyword>
<evidence type="ECO:0000313" key="4">
    <source>
        <dbReference type="EMBL" id="GAU88116.1"/>
    </source>
</evidence>
<feature type="region of interest" description="Disordered" evidence="3">
    <location>
        <begin position="442"/>
        <end position="508"/>
    </location>
</feature>